<evidence type="ECO:0000313" key="2">
    <source>
        <dbReference type="Proteomes" id="UP001432322"/>
    </source>
</evidence>
<reference evidence="1" key="1">
    <citation type="submission" date="2023-10" db="EMBL/GenBank/DDBJ databases">
        <title>Genome assembly of Pristionchus species.</title>
        <authorList>
            <person name="Yoshida K."/>
            <person name="Sommer R.J."/>
        </authorList>
    </citation>
    <scope>NUCLEOTIDE SEQUENCE</scope>
    <source>
        <strain evidence="1">RS5133</strain>
    </source>
</reference>
<proteinExistence type="predicted"/>
<evidence type="ECO:0008006" key="3">
    <source>
        <dbReference type="Google" id="ProtNLM"/>
    </source>
</evidence>
<dbReference type="Proteomes" id="UP001432322">
    <property type="component" value="Unassembled WGS sequence"/>
</dbReference>
<feature type="non-terminal residue" evidence="1">
    <location>
        <position position="165"/>
    </location>
</feature>
<name>A0AAV5WJX0_9BILA</name>
<sequence>AVELVDELNDMPRYRALLIFSSLADLERAIGSSRYEGLRLRLPEPAGPPRYMDGSMEARFRGFPPCISEDNLKELFDCVGFRGHRRVEDRVVTVDGSPDNVHAYMHVIDVHARILHLWTQRKGRDVVMRALSSVHFITTPMCYNNHNYSFRSQVISFSFLCFVHI</sequence>
<comment type="caution">
    <text evidence="1">The sequence shown here is derived from an EMBL/GenBank/DDBJ whole genome shotgun (WGS) entry which is preliminary data.</text>
</comment>
<dbReference type="EMBL" id="BTSY01000005">
    <property type="protein sequence ID" value="GMT30840.1"/>
    <property type="molecule type" value="Genomic_DNA"/>
</dbReference>
<organism evidence="1 2">
    <name type="scientific">Pristionchus fissidentatus</name>
    <dbReference type="NCBI Taxonomy" id="1538716"/>
    <lineage>
        <taxon>Eukaryota</taxon>
        <taxon>Metazoa</taxon>
        <taxon>Ecdysozoa</taxon>
        <taxon>Nematoda</taxon>
        <taxon>Chromadorea</taxon>
        <taxon>Rhabditida</taxon>
        <taxon>Rhabditina</taxon>
        <taxon>Diplogasteromorpha</taxon>
        <taxon>Diplogasteroidea</taxon>
        <taxon>Neodiplogasteridae</taxon>
        <taxon>Pristionchus</taxon>
    </lineage>
</organism>
<dbReference type="AlphaFoldDB" id="A0AAV5WJX0"/>
<gene>
    <name evidence="1" type="ORF">PFISCL1PPCAC_22137</name>
</gene>
<protein>
    <recommendedName>
        <fullName evidence="3">RRM domain-containing protein</fullName>
    </recommendedName>
</protein>
<keyword evidence="2" id="KW-1185">Reference proteome</keyword>
<accession>A0AAV5WJX0</accession>
<evidence type="ECO:0000313" key="1">
    <source>
        <dbReference type="EMBL" id="GMT30840.1"/>
    </source>
</evidence>
<feature type="non-terminal residue" evidence="1">
    <location>
        <position position="1"/>
    </location>
</feature>